<dbReference type="GO" id="GO:0005886">
    <property type="term" value="C:plasma membrane"/>
    <property type="evidence" value="ECO:0007669"/>
    <property type="project" value="UniProtKB-SubCell"/>
</dbReference>
<evidence type="ECO:0000256" key="5">
    <source>
        <dbReference type="SAM" id="MobiDB-lite"/>
    </source>
</evidence>
<dbReference type="PANTHER" id="PTHR22550:SF5">
    <property type="entry name" value="LEUCINE ZIPPER PROTEIN 4"/>
    <property type="match status" value="1"/>
</dbReference>
<feature type="transmembrane region" description="Helical" evidence="6">
    <location>
        <begin position="422"/>
        <end position="444"/>
    </location>
</feature>
<comment type="similarity">
    <text evidence="2 4">Belongs to the GerABKA family.</text>
</comment>
<organism evidence="7 8">
    <name type="scientific">Anaerobacillus isosaccharinicus</name>
    <dbReference type="NCBI Taxonomy" id="1532552"/>
    <lineage>
        <taxon>Bacteria</taxon>
        <taxon>Bacillati</taxon>
        <taxon>Bacillota</taxon>
        <taxon>Bacilli</taxon>
        <taxon>Bacillales</taxon>
        <taxon>Bacillaceae</taxon>
        <taxon>Anaerobacillus</taxon>
    </lineage>
</organism>
<evidence type="ECO:0000256" key="3">
    <source>
        <dbReference type="ARBA" id="ARBA00023136"/>
    </source>
</evidence>
<dbReference type="GO" id="GO:0009847">
    <property type="term" value="P:spore germination"/>
    <property type="evidence" value="ECO:0007669"/>
    <property type="project" value="UniProtKB-UniRule"/>
</dbReference>
<name>A0A7S7L5J3_9BACI</name>
<evidence type="ECO:0000313" key="8">
    <source>
        <dbReference type="Proteomes" id="UP000180175"/>
    </source>
</evidence>
<dbReference type="Proteomes" id="UP000180175">
    <property type="component" value="Chromosome"/>
</dbReference>
<accession>A0A7S7L5J3</accession>
<sequence length="499" mass="56098">MDENKWLNKNKLVSSTDSNQNDAEQTTSTDENGEPSLEVILQLFEDCHDLIEKNYCEDEVKILFLSSIIDGQKLEKDVLEPLSSLEESEVLKWLKKKDITEAKTLKEIKDEILSGCAAIFFENKAYFYNVFGAEKRGVEKSETETVIIGAHDAFVEDIKTNLSLIRRRLKSSNLKVIRLRVGEVSKTDAYLLYIDGLVDMEMVAEMKKRIIDVEIDSVYDTNMLSQLIDESPDSLFPQYYNTELPEVVRSKLVAGKMAVLVDGSPVAISAPTSFFEFIQSPDDYNQRWWIGTSIRLLRAIAIFITVLFTAVYVAVISFHYEVLPEDLLLTLAESRARVPFPPLIEALLMEVTIELLREAGARLPTKVGQTIGIVGGIVIGTAAVDAGLTSNVLIIAVASSAIASFVLPSYNMSNAIRIVRFVIIILAGFLGVYGIMIGLAWFIIHVSSLTSLRTPYLIPVSPFYMQDWKDILIRAPFWSMKKRPVQTKTKNPIHQKMKH</sequence>
<dbReference type="InterPro" id="IPR004995">
    <property type="entry name" value="Spore_Ger"/>
</dbReference>
<dbReference type="KEGG" id="aia:AWH56_019335"/>
<proteinExistence type="inferred from homology"/>
<evidence type="ECO:0000256" key="2">
    <source>
        <dbReference type="ARBA" id="ARBA00005278"/>
    </source>
</evidence>
<evidence type="ECO:0000313" key="7">
    <source>
        <dbReference type="EMBL" id="QOY34853.1"/>
    </source>
</evidence>
<feature type="transmembrane region" description="Helical" evidence="6">
    <location>
        <begin position="296"/>
        <end position="318"/>
    </location>
</feature>
<dbReference type="InterPro" id="IPR050768">
    <property type="entry name" value="UPF0353/GerABKA_families"/>
</dbReference>
<gene>
    <name evidence="7" type="ORF">AWH56_019335</name>
</gene>
<comment type="subcellular location">
    <subcellularLocation>
        <location evidence="4">Cell membrane</location>
    </subcellularLocation>
    <subcellularLocation>
        <location evidence="1">Membrane</location>
        <topology evidence="1">Multi-pass membrane protein</topology>
    </subcellularLocation>
</comment>
<dbReference type="EMBL" id="CP063356">
    <property type="protein sequence ID" value="QOY34853.1"/>
    <property type="molecule type" value="Genomic_DNA"/>
</dbReference>
<reference evidence="7 8" key="1">
    <citation type="journal article" date="2017" name="Genome Announc.">
        <title>Draft Genome Sequences of Four Alkaliphilic Bacteria Belonging to the Anaerobacillus Genus.</title>
        <authorList>
            <person name="Bassil N.M."/>
            <person name="Lloyd J.R."/>
        </authorList>
    </citation>
    <scope>NUCLEOTIDE SEQUENCE [LARGE SCALE GENOMIC DNA]</scope>
    <source>
        <strain evidence="7 8">NB2006</strain>
    </source>
</reference>
<keyword evidence="8" id="KW-1185">Reference proteome</keyword>
<dbReference type="AlphaFoldDB" id="A0A7S7L5J3"/>
<feature type="region of interest" description="Disordered" evidence="5">
    <location>
        <begin position="1"/>
        <end position="33"/>
    </location>
</feature>
<reference evidence="7 8" key="2">
    <citation type="journal article" date="2019" name="Int. J. Syst. Evol. Microbiol.">
        <title>Anaerobacillus isosaccharinicus sp. nov., an alkaliphilic bacterium which degrades isosaccharinic acid.</title>
        <authorList>
            <person name="Bassil N.M."/>
            <person name="Lloyd J.R."/>
        </authorList>
    </citation>
    <scope>NUCLEOTIDE SEQUENCE [LARGE SCALE GENOMIC DNA]</scope>
    <source>
        <strain evidence="7 8">NB2006</strain>
    </source>
</reference>
<protein>
    <submittedName>
        <fullName evidence="7">Spore germination protein</fullName>
    </submittedName>
</protein>
<keyword evidence="6" id="KW-1133">Transmembrane helix</keyword>
<dbReference type="PIRSF" id="PIRSF005690">
    <property type="entry name" value="GerBA"/>
    <property type="match status" value="1"/>
</dbReference>
<dbReference type="RefSeq" id="WP_169824317.1">
    <property type="nucleotide sequence ID" value="NZ_CP063356.2"/>
</dbReference>
<keyword evidence="6" id="KW-0812">Transmembrane</keyword>
<keyword evidence="3 4" id="KW-0472">Membrane</keyword>
<feature type="transmembrane region" description="Helical" evidence="6">
    <location>
        <begin position="392"/>
        <end position="410"/>
    </location>
</feature>
<dbReference type="Pfam" id="PF03323">
    <property type="entry name" value="GerA"/>
    <property type="match status" value="1"/>
</dbReference>
<evidence type="ECO:0000256" key="6">
    <source>
        <dbReference type="SAM" id="Phobius"/>
    </source>
</evidence>
<feature type="compositionally biased region" description="Polar residues" evidence="5">
    <location>
        <begin position="11"/>
        <end position="30"/>
    </location>
</feature>
<evidence type="ECO:0000256" key="4">
    <source>
        <dbReference type="PIRNR" id="PIRNR005690"/>
    </source>
</evidence>
<evidence type="ECO:0000256" key="1">
    <source>
        <dbReference type="ARBA" id="ARBA00004141"/>
    </source>
</evidence>
<dbReference type="PANTHER" id="PTHR22550">
    <property type="entry name" value="SPORE GERMINATION PROTEIN"/>
    <property type="match status" value="1"/>
</dbReference>